<keyword evidence="4" id="KW-0547">Nucleotide-binding</keyword>
<reference evidence="10 11" key="1">
    <citation type="journal article" date="2015" name="Genome Announc.">
        <title>Expanding the biotechnology potential of lactobacilli through comparative genomics of 213 strains and associated genera.</title>
        <authorList>
            <person name="Sun Z."/>
            <person name="Harris H.M."/>
            <person name="McCann A."/>
            <person name="Guo C."/>
            <person name="Argimon S."/>
            <person name="Zhang W."/>
            <person name="Yang X."/>
            <person name="Jeffery I.B."/>
            <person name="Cooney J.C."/>
            <person name="Kagawa T.F."/>
            <person name="Liu W."/>
            <person name="Song Y."/>
            <person name="Salvetti E."/>
            <person name="Wrobel A."/>
            <person name="Rasinkangas P."/>
            <person name="Parkhill J."/>
            <person name="Rea M.C."/>
            <person name="O'Sullivan O."/>
            <person name="Ritari J."/>
            <person name="Douillard F.P."/>
            <person name="Paul Ross R."/>
            <person name="Yang R."/>
            <person name="Briner A.E."/>
            <person name="Felis G.E."/>
            <person name="de Vos W.M."/>
            <person name="Barrangou R."/>
            <person name="Klaenhammer T.R."/>
            <person name="Caufield P.W."/>
            <person name="Cui Y."/>
            <person name="Zhang H."/>
            <person name="O'Toole P.W."/>
        </authorList>
    </citation>
    <scope>NUCLEOTIDE SEQUENCE [LARGE SCALE GENOMIC DNA]</scope>
    <source>
        <strain evidence="10 11">DSM 18527</strain>
    </source>
</reference>
<dbReference type="NCBIfam" id="TIGR00147">
    <property type="entry name" value="YegS/Rv2252/BmrU family lipid kinase"/>
    <property type="match status" value="1"/>
</dbReference>
<evidence type="ECO:0000256" key="5">
    <source>
        <dbReference type="ARBA" id="ARBA00022777"/>
    </source>
</evidence>
<evidence type="ECO:0000256" key="4">
    <source>
        <dbReference type="ARBA" id="ARBA00022741"/>
    </source>
</evidence>
<dbReference type="PROSITE" id="PS50146">
    <property type="entry name" value="DAGK"/>
    <property type="match status" value="1"/>
</dbReference>
<keyword evidence="7" id="KW-0444">Lipid biosynthesis</keyword>
<protein>
    <recommendedName>
        <fullName evidence="9">DAGKc domain-containing protein</fullName>
    </recommendedName>
</protein>
<proteinExistence type="inferred from homology"/>
<keyword evidence="7" id="KW-0594">Phospholipid biosynthesis</keyword>
<dbReference type="InterPro" id="IPR017438">
    <property type="entry name" value="ATP-NAD_kinase_N"/>
</dbReference>
<dbReference type="InterPro" id="IPR050187">
    <property type="entry name" value="Lipid_Phosphate_FormReg"/>
</dbReference>
<dbReference type="STRING" id="1423734.FC83_GL002497"/>
<dbReference type="Pfam" id="PF19279">
    <property type="entry name" value="YegS_C"/>
    <property type="match status" value="1"/>
</dbReference>
<dbReference type="SUPFAM" id="SSF111331">
    <property type="entry name" value="NAD kinase/diacylglycerol kinase-like"/>
    <property type="match status" value="1"/>
</dbReference>
<evidence type="ECO:0000256" key="3">
    <source>
        <dbReference type="ARBA" id="ARBA00022679"/>
    </source>
</evidence>
<dbReference type="PANTHER" id="PTHR12358">
    <property type="entry name" value="SPHINGOSINE KINASE"/>
    <property type="match status" value="1"/>
</dbReference>
<dbReference type="Gene3D" id="3.40.50.10330">
    <property type="entry name" value="Probable inorganic polyphosphate/atp-NAD kinase, domain 1"/>
    <property type="match status" value="1"/>
</dbReference>
<evidence type="ECO:0000256" key="7">
    <source>
        <dbReference type="ARBA" id="ARBA00023209"/>
    </source>
</evidence>
<keyword evidence="8" id="KW-1208">Phospholipid metabolism</keyword>
<dbReference type="GO" id="GO:0005524">
    <property type="term" value="F:ATP binding"/>
    <property type="evidence" value="ECO:0007669"/>
    <property type="project" value="UniProtKB-KW"/>
</dbReference>
<keyword evidence="5" id="KW-0418">Kinase</keyword>
<feature type="domain" description="DAGKc" evidence="9">
    <location>
        <begin position="1"/>
        <end position="140"/>
    </location>
</feature>
<keyword evidence="6" id="KW-0067">ATP-binding</keyword>
<keyword evidence="3" id="KW-0808">Transferase</keyword>
<gene>
    <name evidence="10" type="ORF">FC83_GL002497</name>
</gene>
<dbReference type="PANTHER" id="PTHR12358:SF54">
    <property type="entry name" value="SPHINGOSINE KINASE RELATED PROTEIN"/>
    <property type="match status" value="1"/>
</dbReference>
<dbReference type="InterPro" id="IPR005218">
    <property type="entry name" value="Diacylglycerol/lipid_kinase"/>
</dbReference>
<dbReference type="Gene3D" id="2.60.200.40">
    <property type="match status" value="1"/>
</dbReference>
<comment type="caution">
    <text evidence="10">The sequence shown here is derived from an EMBL/GenBank/DDBJ whole genome shotgun (WGS) entry which is preliminary data.</text>
</comment>
<dbReference type="SMART" id="SM00046">
    <property type="entry name" value="DAGKc"/>
    <property type="match status" value="1"/>
</dbReference>
<dbReference type="EMBL" id="AZGA01000002">
    <property type="protein sequence ID" value="KRM36623.1"/>
    <property type="molecule type" value="Genomic_DNA"/>
</dbReference>
<comment type="similarity">
    <text evidence="2">Belongs to the diacylglycerol/lipid kinase family.</text>
</comment>
<name>X0QKB9_9LACO</name>
<sequence length="314" mass="35603">MVPYYFHVIANETAGSFQGKKTTQRIIAYLTAKGSAFHLEKTQYPKHATLLAQKIKPLKDAYQHIVLVIGGDGTLHQVIKGLLENKYTPSPIPIGYIPSGTGNDFSRGVNLVKDPIENMKLIENTRQARELDVGVMTDPQAKTSIFINNLGIGIDARTVFLTNRSKAKAFLSHLKMGSMSYLANLLKAYRQQKTFNITFRQNNKTYAFDNIFLVTFGNEPYFGGGVPILPNANVTNHLIDLILVEKMSFAKLVPLFYKMLTDGSHLKNERVHYFQSASFHLKTDRQEYGQIDGEELGFQQFDYKISLTQYPFWF</sequence>
<dbReference type="GO" id="GO:0008654">
    <property type="term" value="P:phospholipid biosynthetic process"/>
    <property type="evidence" value="ECO:0007669"/>
    <property type="project" value="UniProtKB-KW"/>
</dbReference>
<evidence type="ECO:0000256" key="6">
    <source>
        <dbReference type="ARBA" id="ARBA00022840"/>
    </source>
</evidence>
<dbReference type="InterPro" id="IPR016064">
    <property type="entry name" value="NAD/diacylglycerol_kinase_sf"/>
</dbReference>
<dbReference type="InterPro" id="IPR001206">
    <property type="entry name" value="Diacylglycerol_kinase_cat_dom"/>
</dbReference>
<dbReference type="OrthoDB" id="9786026at2"/>
<dbReference type="GO" id="GO:0016301">
    <property type="term" value="F:kinase activity"/>
    <property type="evidence" value="ECO:0007669"/>
    <property type="project" value="UniProtKB-KW"/>
</dbReference>
<evidence type="ECO:0000313" key="11">
    <source>
        <dbReference type="Proteomes" id="UP000051236"/>
    </source>
</evidence>
<dbReference type="eggNOG" id="COG1597">
    <property type="taxonomic scope" value="Bacteria"/>
</dbReference>
<dbReference type="Proteomes" id="UP000051236">
    <property type="component" value="Unassembled WGS sequence"/>
</dbReference>
<organism evidence="10 11">
    <name type="scientific">Agrilactobacillus composti DSM 18527 = JCM 14202</name>
    <dbReference type="NCBI Taxonomy" id="1423734"/>
    <lineage>
        <taxon>Bacteria</taxon>
        <taxon>Bacillati</taxon>
        <taxon>Bacillota</taxon>
        <taxon>Bacilli</taxon>
        <taxon>Lactobacillales</taxon>
        <taxon>Lactobacillaceae</taxon>
        <taxon>Agrilactobacillus</taxon>
    </lineage>
</organism>
<comment type="cofactor">
    <cofactor evidence="1">
        <name>Mg(2+)</name>
        <dbReference type="ChEBI" id="CHEBI:18420"/>
    </cofactor>
</comment>
<evidence type="ECO:0000259" key="9">
    <source>
        <dbReference type="PROSITE" id="PS50146"/>
    </source>
</evidence>
<dbReference type="InterPro" id="IPR045540">
    <property type="entry name" value="YegS/DAGK_C"/>
</dbReference>
<dbReference type="AlphaFoldDB" id="X0QKB9"/>
<accession>X0QKB9</accession>
<dbReference type="PATRIC" id="fig|1423734.3.peg.2532"/>
<evidence type="ECO:0000256" key="1">
    <source>
        <dbReference type="ARBA" id="ARBA00001946"/>
    </source>
</evidence>
<dbReference type="RefSeq" id="WP_035451594.1">
    <property type="nucleotide sequence ID" value="NZ_AZGA01000002.1"/>
</dbReference>
<evidence type="ECO:0000256" key="8">
    <source>
        <dbReference type="ARBA" id="ARBA00023264"/>
    </source>
</evidence>
<dbReference type="Pfam" id="PF00781">
    <property type="entry name" value="DAGK_cat"/>
    <property type="match status" value="1"/>
</dbReference>
<evidence type="ECO:0000313" key="10">
    <source>
        <dbReference type="EMBL" id="KRM36623.1"/>
    </source>
</evidence>
<keyword evidence="7" id="KW-0443">Lipid metabolism</keyword>
<evidence type="ECO:0000256" key="2">
    <source>
        <dbReference type="ARBA" id="ARBA00005983"/>
    </source>
</evidence>
<keyword evidence="11" id="KW-1185">Reference proteome</keyword>